<evidence type="ECO:0000256" key="5">
    <source>
        <dbReference type="SAM" id="Phobius"/>
    </source>
</evidence>
<dbReference type="Pfam" id="PF13641">
    <property type="entry name" value="Glyco_tranf_2_3"/>
    <property type="match status" value="1"/>
</dbReference>
<evidence type="ECO:0000256" key="3">
    <source>
        <dbReference type="ARBA" id="ARBA00022679"/>
    </source>
</evidence>
<dbReference type="InterPro" id="IPR050321">
    <property type="entry name" value="Glycosyltr_2/OpgH_subfam"/>
</dbReference>
<evidence type="ECO:0000313" key="7">
    <source>
        <dbReference type="Proteomes" id="UP000812270"/>
    </source>
</evidence>
<protein>
    <submittedName>
        <fullName evidence="6">Glycosyltransferase family 2 protein</fullName>
    </submittedName>
</protein>
<evidence type="ECO:0000256" key="1">
    <source>
        <dbReference type="ARBA" id="ARBA00004141"/>
    </source>
</evidence>
<evidence type="ECO:0000256" key="2">
    <source>
        <dbReference type="ARBA" id="ARBA00022676"/>
    </source>
</evidence>
<keyword evidence="4 5" id="KW-1133">Transmembrane helix</keyword>
<keyword evidence="7" id="KW-1185">Reference proteome</keyword>
<dbReference type="EMBL" id="JAHSPG010000003">
    <property type="protein sequence ID" value="MBV4357067.1"/>
    <property type="molecule type" value="Genomic_DNA"/>
</dbReference>
<proteinExistence type="predicted"/>
<dbReference type="PANTHER" id="PTHR43867:SF2">
    <property type="entry name" value="CELLULOSE SYNTHASE CATALYTIC SUBUNIT A [UDP-FORMING]"/>
    <property type="match status" value="1"/>
</dbReference>
<reference evidence="6" key="1">
    <citation type="submission" date="2021-06" db="EMBL/GenBank/DDBJ databases">
        <authorList>
            <person name="Huq M.A."/>
        </authorList>
    </citation>
    <scope>NUCLEOTIDE SEQUENCE</scope>
    <source>
        <strain evidence="6">MAH-26</strain>
    </source>
</reference>
<comment type="caution">
    <text evidence="6">The sequence shown here is derived from an EMBL/GenBank/DDBJ whole genome shotgun (WGS) entry which is preliminary data.</text>
</comment>
<dbReference type="RefSeq" id="WP_217790687.1">
    <property type="nucleotide sequence ID" value="NZ_JAHSPG010000003.1"/>
</dbReference>
<comment type="subcellular location">
    <subcellularLocation>
        <location evidence="1">Membrane</location>
        <topology evidence="1">Multi-pass membrane protein</topology>
    </subcellularLocation>
</comment>
<accession>A0A9E2S8Y3</accession>
<organism evidence="6 7">
    <name type="scientific">Pinibacter aurantiacus</name>
    <dbReference type="NCBI Taxonomy" id="2851599"/>
    <lineage>
        <taxon>Bacteria</taxon>
        <taxon>Pseudomonadati</taxon>
        <taxon>Bacteroidota</taxon>
        <taxon>Chitinophagia</taxon>
        <taxon>Chitinophagales</taxon>
        <taxon>Chitinophagaceae</taxon>
        <taxon>Pinibacter</taxon>
    </lineage>
</organism>
<keyword evidence="5" id="KW-0472">Membrane</keyword>
<keyword evidence="3" id="KW-0808">Transferase</keyword>
<keyword evidence="2" id="KW-0328">Glycosyltransferase</keyword>
<sequence length="399" mass="45372">MLHTILNIIFALFFLYLAASVLYLLMLSIAARFRKKVNYGVVAEKKKIAVFIPSYKEDGIIVDTALQASRHFYPSEKFTVIVIADKLQPETVAKLKAIPVEVVEVAFDVSMKSKSLNAALNKFAGKGYDIGMILDADNVMGTDCLEKVNAAFHKGFEVVQCHRTAKNQQTPVALLDAISEEINNHIFRQGQRAMGLPSSLIGSGIAFDYSLLHYIFNLPEIQNNPGEDREIDVQLVIKKIDVEYIEDAYVYDEKVASAAVFEKQRVRWLEAQVTHIKGFLQPKLAPQRLSRVFIHKFFQCFLLPRLLYIALFGCMLMLLLVQYFFSASFIYPSPEIWIALTVLYFVTLLLSVPGRFYTMTTFKAILHIPLLAVSMIKAMLKIKTNRRYFIHTPKTFSSK</sequence>
<gene>
    <name evidence="6" type="ORF">KTO63_07925</name>
</gene>
<dbReference type="GO" id="GO:0016020">
    <property type="term" value="C:membrane"/>
    <property type="evidence" value="ECO:0007669"/>
    <property type="project" value="UniProtKB-SubCell"/>
</dbReference>
<name>A0A9E2S8Y3_9BACT</name>
<dbReference type="GO" id="GO:0016757">
    <property type="term" value="F:glycosyltransferase activity"/>
    <property type="evidence" value="ECO:0007669"/>
    <property type="project" value="UniProtKB-KW"/>
</dbReference>
<feature type="transmembrane region" description="Helical" evidence="5">
    <location>
        <begin position="6"/>
        <end position="26"/>
    </location>
</feature>
<dbReference type="Proteomes" id="UP000812270">
    <property type="component" value="Unassembled WGS sequence"/>
</dbReference>
<dbReference type="PANTHER" id="PTHR43867">
    <property type="entry name" value="CELLULOSE SYNTHASE CATALYTIC SUBUNIT A [UDP-FORMING]"/>
    <property type="match status" value="1"/>
</dbReference>
<evidence type="ECO:0000256" key="4">
    <source>
        <dbReference type="ARBA" id="ARBA00022989"/>
    </source>
</evidence>
<feature type="transmembrane region" description="Helical" evidence="5">
    <location>
        <begin position="306"/>
        <end position="325"/>
    </location>
</feature>
<keyword evidence="5" id="KW-0812">Transmembrane</keyword>
<evidence type="ECO:0000313" key="6">
    <source>
        <dbReference type="EMBL" id="MBV4357067.1"/>
    </source>
</evidence>
<dbReference type="AlphaFoldDB" id="A0A9E2S8Y3"/>
<feature type="transmembrane region" description="Helical" evidence="5">
    <location>
        <begin position="337"/>
        <end position="358"/>
    </location>
</feature>